<sequence>RPKKKLIITIIIIKSKNSLTIIYQKPYLSEMVSCCKNKTKKNQLDLTYTKIGTPMHGTRLVIP</sequence>
<reference evidence="1" key="1">
    <citation type="submission" date="2015-12" db="EMBL/GenBank/DDBJ databases">
        <title>Gene expression during late stages of embryo sac development: a critical building block for successful pollen-pistil interactions.</title>
        <authorList>
            <person name="Liu Y."/>
            <person name="Joly V."/>
            <person name="Sabar M."/>
            <person name="Matton D.P."/>
        </authorList>
    </citation>
    <scope>NUCLEOTIDE SEQUENCE</scope>
</reference>
<organism evidence="1">
    <name type="scientific">Solanum chacoense</name>
    <name type="common">Chaco potato</name>
    <dbReference type="NCBI Taxonomy" id="4108"/>
    <lineage>
        <taxon>Eukaryota</taxon>
        <taxon>Viridiplantae</taxon>
        <taxon>Streptophyta</taxon>
        <taxon>Embryophyta</taxon>
        <taxon>Tracheophyta</taxon>
        <taxon>Spermatophyta</taxon>
        <taxon>Magnoliopsida</taxon>
        <taxon>eudicotyledons</taxon>
        <taxon>Gunneridae</taxon>
        <taxon>Pentapetalae</taxon>
        <taxon>asterids</taxon>
        <taxon>lamiids</taxon>
        <taxon>Solanales</taxon>
        <taxon>Solanaceae</taxon>
        <taxon>Solanoideae</taxon>
        <taxon>Solaneae</taxon>
        <taxon>Solanum</taxon>
    </lineage>
</organism>
<name>A0A0V0H683_SOLCH</name>
<evidence type="ECO:0000313" key="1">
    <source>
        <dbReference type="EMBL" id="JAP15543.1"/>
    </source>
</evidence>
<dbReference type="EMBL" id="GEDG01025018">
    <property type="protein sequence ID" value="JAP15543.1"/>
    <property type="molecule type" value="Transcribed_RNA"/>
</dbReference>
<proteinExistence type="predicted"/>
<accession>A0A0V0H683</accession>
<dbReference type="AlphaFoldDB" id="A0A0V0H683"/>
<feature type="non-terminal residue" evidence="1">
    <location>
        <position position="1"/>
    </location>
</feature>
<protein>
    <submittedName>
        <fullName evidence="1">Putative ovule protein</fullName>
    </submittedName>
</protein>